<evidence type="ECO:0000256" key="5">
    <source>
        <dbReference type="ARBA" id="ARBA00023088"/>
    </source>
</evidence>
<name>R2VHI9_9ENTE</name>
<evidence type="ECO:0000313" key="12">
    <source>
        <dbReference type="EMBL" id="EOW83365.1"/>
    </source>
</evidence>
<dbReference type="PROSITE" id="PS50847">
    <property type="entry name" value="GRAM_POS_ANCHORING"/>
    <property type="match status" value="1"/>
</dbReference>
<dbReference type="PATRIC" id="fig|1158614.3.peg.1284"/>
<dbReference type="RefSeq" id="WP_010779694.1">
    <property type="nucleotide sequence ID" value="NZ_ASWH01000001.1"/>
</dbReference>
<evidence type="ECO:0000313" key="14">
    <source>
        <dbReference type="Proteomes" id="UP000014160"/>
    </source>
</evidence>
<comment type="similarity">
    <text evidence="1">Belongs to the serine-aspartate repeat-containing protein (SDr) family.</text>
</comment>
<accession>R2VHI9</accession>
<dbReference type="PROSITE" id="PS50234">
    <property type="entry name" value="VWFA"/>
    <property type="match status" value="1"/>
</dbReference>
<dbReference type="InterPro" id="IPR049319">
    <property type="entry name" value="GBS104-like_Ig"/>
</dbReference>
<dbReference type="Pfam" id="PF17802">
    <property type="entry name" value="SpaA"/>
    <property type="match status" value="2"/>
</dbReference>
<feature type="domain" description="Gram-positive cocci surface proteins LPxTG" evidence="10">
    <location>
        <begin position="1035"/>
        <end position="1072"/>
    </location>
</feature>
<evidence type="ECO:0000313" key="13">
    <source>
        <dbReference type="Proteomes" id="UP000013750"/>
    </source>
</evidence>
<dbReference type="Pfam" id="PF00092">
    <property type="entry name" value="VWA"/>
    <property type="match status" value="1"/>
</dbReference>
<feature type="chain" id="PRO_5004366519" description="VWFA domain-containing protein" evidence="8">
    <location>
        <begin position="21"/>
        <end position="1072"/>
    </location>
</feature>
<dbReference type="Pfam" id="PF21426">
    <property type="entry name" value="GBS104-like_Ig"/>
    <property type="match status" value="1"/>
</dbReference>
<evidence type="ECO:0000256" key="2">
    <source>
        <dbReference type="ARBA" id="ARBA00022512"/>
    </source>
</evidence>
<organism evidence="11 13">
    <name type="scientific">Enterococcus gilvus ATCC BAA-350</name>
    <dbReference type="NCBI Taxonomy" id="1158614"/>
    <lineage>
        <taxon>Bacteria</taxon>
        <taxon>Bacillati</taxon>
        <taxon>Bacillota</taxon>
        <taxon>Bacilli</taxon>
        <taxon>Lactobacillales</taxon>
        <taxon>Enterococcaceae</taxon>
        <taxon>Enterococcus</taxon>
    </lineage>
</organism>
<feature type="compositionally biased region" description="Basic and acidic residues" evidence="6">
    <location>
        <begin position="180"/>
        <end position="190"/>
    </location>
</feature>
<dbReference type="InterPro" id="IPR019931">
    <property type="entry name" value="LPXTG_anchor"/>
</dbReference>
<keyword evidence="7" id="KW-1133">Transmembrane helix</keyword>
<dbReference type="InterPro" id="IPR036465">
    <property type="entry name" value="vWFA_dom_sf"/>
</dbReference>
<dbReference type="InterPro" id="IPR002035">
    <property type="entry name" value="VWF_A"/>
</dbReference>
<proteinExistence type="inferred from homology"/>
<comment type="caution">
    <text evidence="11">The sequence shown here is derived from an EMBL/GenBank/DDBJ whole genome shotgun (WGS) entry which is preliminary data.</text>
</comment>
<dbReference type="Gene3D" id="3.40.50.410">
    <property type="entry name" value="von Willebrand factor, type A domain"/>
    <property type="match status" value="1"/>
</dbReference>
<feature type="signal peptide" evidence="8">
    <location>
        <begin position="1"/>
        <end position="20"/>
    </location>
</feature>
<keyword evidence="5" id="KW-0572">Peptidoglycan-anchor</keyword>
<feature type="domain" description="VWFA" evidence="9">
    <location>
        <begin position="314"/>
        <end position="588"/>
    </location>
</feature>
<keyword evidence="14" id="KW-1185">Reference proteome</keyword>
<keyword evidence="2" id="KW-0134">Cell wall</keyword>
<dbReference type="Proteomes" id="UP000013750">
    <property type="component" value="Unassembled WGS sequence"/>
</dbReference>
<dbReference type="eggNOG" id="COG4932">
    <property type="taxonomic scope" value="Bacteria"/>
</dbReference>
<dbReference type="AlphaFoldDB" id="R2VHI9"/>
<keyword evidence="3" id="KW-0964">Secreted</keyword>
<dbReference type="EMBL" id="AJDQ01000006">
    <property type="protein sequence ID" value="EOI57061.1"/>
    <property type="molecule type" value="Genomic_DNA"/>
</dbReference>
<dbReference type="Proteomes" id="UP000014160">
    <property type="component" value="Unassembled WGS sequence"/>
</dbReference>
<evidence type="ECO:0000256" key="1">
    <source>
        <dbReference type="ARBA" id="ARBA00007257"/>
    </source>
</evidence>
<dbReference type="SMART" id="SM00327">
    <property type="entry name" value="VWA"/>
    <property type="match status" value="1"/>
</dbReference>
<dbReference type="CDD" id="cd00198">
    <property type="entry name" value="vWFA"/>
    <property type="match status" value="1"/>
</dbReference>
<evidence type="ECO:0000256" key="6">
    <source>
        <dbReference type="SAM" id="MobiDB-lite"/>
    </source>
</evidence>
<dbReference type="PANTHER" id="PTHR36108">
    <property type="entry name" value="COLOSSIN-B-RELATED"/>
    <property type="match status" value="1"/>
</dbReference>
<keyword evidence="4 8" id="KW-0732">Signal</keyword>
<dbReference type="SUPFAM" id="SSF53300">
    <property type="entry name" value="vWA-like"/>
    <property type="match status" value="1"/>
</dbReference>
<evidence type="ECO:0000259" key="10">
    <source>
        <dbReference type="PROSITE" id="PS50847"/>
    </source>
</evidence>
<keyword evidence="7" id="KW-0472">Membrane</keyword>
<dbReference type="Gene3D" id="2.60.40.1140">
    <property type="entry name" value="Collagen-binding surface protein Cna, B-type domain"/>
    <property type="match status" value="1"/>
</dbReference>
<feature type="region of interest" description="Disordered" evidence="6">
    <location>
        <begin position="164"/>
        <end position="201"/>
    </location>
</feature>
<evidence type="ECO:0000256" key="3">
    <source>
        <dbReference type="ARBA" id="ARBA00022525"/>
    </source>
</evidence>
<feature type="transmembrane region" description="Helical" evidence="7">
    <location>
        <begin position="1045"/>
        <end position="1067"/>
    </location>
</feature>
<dbReference type="Gene3D" id="2.60.40.2110">
    <property type="match status" value="1"/>
</dbReference>
<evidence type="ECO:0000256" key="4">
    <source>
        <dbReference type="ARBA" id="ARBA00022729"/>
    </source>
</evidence>
<reference evidence="11 13" key="1">
    <citation type="submission" date="2013-02" db="EMBL/GenBank/DDBJ databases">
        <title>The Genome Sequence of Enterococcus gilvus ATCC BAA-350.</title>
        <authorList>
            <consortium name="The Broad Institute Genome Sequencing Platform"/>
            <consortium name="The Broad Institute Genome Sequencing Center for Infectious Disease"/>
            <person name="Earl A.M."/>
            <person name="Gilmore M.S."/>
            <person name="Lebreton F."/>
            <person name="Walker B."/>
            <person name="Young S.K."/>
            <person name="Zeng Q."/>
            <person name="Gargeya S."/>
            <person name="Fitzgerald M."/>
            <person name="Haas B."/>
            <person name="Abouelleil A."/>
            <person name="Alvarado L."/>
            <person name="Arachchi H.M."/>
            <person name="Berlin A.M."/>
            <person name="Chapman S.B."/>
            <person name="Dewar J."/>
            <person name="Goldberg J."/>
            <person name="Griggs A."/>
            <person name="Gujja S."/>
            <person name="Hansen M."/>
            <person name="Howarth C."/>
            <person name="Imamovic A."/>
            <person name="Larimer J."/>
            <person name="McCowan C."/>
            <person name="Murphy C."/>
            <person name="Neiman D."/>
            <person name="Pearson M."/>
            <person name="Priest M."/>
            <person name="Roberts A."/>
            <person name="Saif S."/>
            <person name="Shea T."/>
            <person name="Sisk P."/>
            <person name="Sykes S."/>
            <person name="Wortman J."/>
            <person name="Nusbaum C."/>
            <person name="Birren B."/>
        </authorList>
    </citation>
    <scope>NUCLEOTIDE SEQUENCE [LARGE SCALE GENOMIC DNA]</scope>
    <source>
        <strain evidence="11 13">ATCC BAA-350</strain>
    </source>
</reference>
<reference evidence="12 14" key="2">
    <citation type="submission" date="2013-03" db="EMBL/GenBank/DDBJ databases">
        <title>The Genome Sequence of Enterococcus gilvus ATCC BAA-350 (PacBio/Illumina hybrid assembly).</title>
        <authorList>
            <consortium name="The Broad Institute Genomics Platform"/>
            <consortium name="The Broad Institute Genome Sequencing Center for Infectious Disease"/>
            <person name="Earl A."/>
            <person name="Russ C."/>
            <person name="Gilmore M."/>
            <person name="Surin D."/>
            <person name="Walker B."/>
            <person name="Young S."/>
            <person name="Zeng Q."/>
            <person name="Gargeya S."/>
            <person name="Fitzgerald M."/>
            <person name="Haas B."/>
            <person name="Abouelleil A."/>
            <person name="Allen A.W."/>
            <person name="Alvarado L."/>
            <person name="Arachchi H.M."/>
            <person name="Berlin A.M."/>
            <person name="Chapman S.B."/>
            <person name="Gainer-Dewar J."/>
            <person name="Goldberg J."/>
            <person name="Griggs A."/>
            <person name="Gujja S."/>
            <person name="Hansen M."/>
            <person name="Howarth C."/>
            <person name="Imamovic A."/>
            <person name="Ireland A."/>
            <person name="Larimer J."/>
            <person name="McCowan C."/>
            <person name="Murphy C."/>
            <person name="Pearson M."/>
            <person name="Poon T.W."/>
            <person name="Priest M."/>
            <person name="Roberts A."/>
            <person name="Saif S."/>
            <person name="Shea T."/>
            <person name="Sisk P."/>
            <person name="Sykes S."/>
            <person name="Wortman J."/>
            <person name="Nusbaum C."/>
            <person name="Birren B."/>
        </authorList>
    </citation>
    <scope>NUCLEOTIDE SEQUENCE [LARGE SCALE GENOMIC DNA]</scope>
    <source>
        <strain evidence="12 14">ATCC BAA-350</strain>
    </source>
</reference>
<dbReference type="eggNOG" id="COG2304">
    <property type="taxonomic scope" value="Bacteria"/>
</dbReference>
<protein>
    <recommendedName>
        <fullName evidence="15">VWFA domain-containing protein</fullName>
    </recommendedName>
</protein>
<dbReference type="InterPro" id="IPR013783">
    <property type="entry name" value="Ig-like_fold"/>
</dbReference>
<dbReference type="HOGENOM" id="CLU_010203_0_0_9"/>
<evidence type="ECO:0000256" key="8">
    <source>
        <dbReference type="SAM" id="SignalP"/>
    </source>
</evidence>
<evidence type="ECO:0000256" key="7">
    <source>
        <dbReference type="SAM" id="Phobius"/>
    </source>
</evidence>
<keyword evidence="7" id="KW-0812">Transmembrane</keyword>
<evidence type="ECO:0000313" key="11">
    <source>
        <dbReference type="EMBL" id="EOI57061.1"/>
    </source>
</evidence>
<sequence length="1072" mass="119355">MKKTNIVIFLMLLFSIIAEAAVTVVSVHAEAKDIQLVDEKWLDLSYTYEKEGESNQWVVSYEHQSEEKDAPRRMKFRVTDEKDQVIEYPKHETMTEKEGWLIEENFSEKSDGRLVLEVPRAINALHLYVQMDQQSEPAKDGDAPKIHENIVERQAPFALERTNKATKKVTKASTETEQSTDERIGPKKENTPMAATASAAQPYGTSRMYNQLYTNKETKYKHDAGTYPEFSWQPTGQTNVINHQGGVAGQTGWDGVKNWNVANDTYSNSYIKYGGEATKPNFLLRKYAQETSEPDEFKIKLNVRGNTTYKPGVDIVFLLDNTGSMAGAKKKQSADAMQKIVDKLQEISGGDANSIRVGGHIFASYNKSIEGQWGWTRTKTHHKLSNKPSDWQNMVKVYRNLTPAGMTFTQRGLQEAEDIFNASGSSLGEDRYKLLFVLTDGAPNISWKPTSAVREPSMFYDQTLITGFDSGYAPNYNGEHTFEGTGINTKFAKNFLVNGQPITSHLTTTNSTAYKLKNSGIEIHSLAVQIRSTGDGDHPAATLLEGMYKMATKKANAKTDTQNDYFFYHAKNDTGSLTEYVKSWYDTIIRTVDKGIVLDPLGDMVELVTTNGKAPKVKQVSNSAPVIAQEDMARVKSTNNNRQIELENINLTQNQEIELEYTVKLKTNDSNFVSNHWYPANNKTMLYPTPERTNDEMEFGRPSVRLQKDEFVIPVEKIWSDKLATETDNYWGMRGSKVTAKLQRLAGSTWTDVQSLTLNAANQWKGTFSPVDGSSGNTYRVVEPTRTNGYKKASLNQGIFTSDTMPNGGIKITNELLRGDYSFWKVMGDGKTPFTTDLPKFKVTRSDGKVLAENLAPEAGTGKVTIKNMPIGTYTVEETYVPKGFQKMAKFTIEATENNSSAPSSVVFKVNGSTGKHAVRNQLTDFSLIVEKVDDHDAWISGATFKLTGPNYNETIAGGPIFDFMLLQPGKYTLTETDSPNGYGMLTTPITFEIKEDGKCVIDDHGNVTESSITINDENAIYLKVLNKKVRTGVLPQTGAFGVQGLTLIAGTLVLGGVMLGILSLYLNRSKK</sequence>
<evidence type="ECO:0008006" key="15">
    <source>
        <dbReference type="Google" id="ProtNLM"/>
    </source>
</evidence>
<dbReference type="InterPro" id="IPR041033">
    <property type="entry name" value="SpaA_PFL_dom_1"/>
</dbReference>
<dbReference type="EMBL" id="ASWH01000001">
    <property type="protein sequence ID" value="EOW83365.1"/>
    <property type="molecule type" value="Genomic_DNA"/>
</dbReference>
<dbReference type="PANTHER" id="PTHR36108:SF13">
    <property type="entry name" value="COLOSSIN-B-RELATED"/>
    <property type="match status" value="1"/>
</dbReference>
<dbReference type="Gene3D" id="2.60.40.10">
    <property type="entry name" value="Immunoglobulins"/>
    <property type="match status" value="2"/>
</dbReference>
<dbReference type="OrthoDB" id="2194739at2"/>
<gene>
    <name evidence="12" type="ORF">I592_02692</name>
    <name evidence="11" type="ORF">UKC_01275</name>
</gene>
<evidence type="ECO:0000259" key="9">
    <source>
        <dbReference type="PROSITE" id="PS50234"/>
    </source>
</evidence>